<evidence type="ECO:0000313" key="2">
    <source>
        <dbReference type="EMBL" id="RFU30532.1"/>
    </source>
</evidence>
<evidence type="ECO:0008006" key="4">
    <source>
        <dbReference type="Google" id="ProtNLM"/>
    </source>
</evidence>
<accession>A0A3E2HBK9</accession>
<feature type="region of interest" description="Disordered" evidence="1">
    <location>
        <begin position="172"/>
        <end position="197"/>
    </location>
</feature>
<dbReference type="AlphaFoldDB" id="A0A3E2HBK9"/>
<keyword evidence="3" id="KW-1185">Reference proteome</keyword>
<dbReference type="STRING" id="5539.A0A3E2HBK9"/>
<gene>
    <name evidence="2" type="ORF">B7463_g5841</name>
</gene>
<feature type="compositionally biased region" description="Polar residues" evidence="1">
    <location>
        <begin position="185"/>
        <end position="197"/>
    </location>
</feature>
<evidence type="ECO:0000256" key="1">
    <source>
        <dbReference type="SAM" id="MobiDB-lite"/>
    </source>
</evidence>
<dbReference type="EMBL" id="NCSJ02000098">
    <property type="protein sequence ID" value="RFU30532.1"/>
    <property type="molecule type" value="Genomic_DNA"/>
</dbReference>
<proteinExistence type="predicted"/>
<protein>
    <recommendedName>
        <fullName evidence="4">WW domain-containing protein</fullName>
    </recommendedName>
</protein>
<dbReference type="Proteomes" id="UP000258309">
    <property type="component" value="Unassembled WGS sequence"/>
</dbReference>
<reference evidence="2 3" key="1">
    <citation type="submission" date="2018-05" db="EMBL/GenBank/DDBJ databases">
        <title>Draft genome sequence of Scytalidium lignicola DSM 105466, a ubiquitous saprotrophic fungus.</title>
        <authorList>
            <person name="Buettner E."/>
            <person name="Gebauer A.M."/>
            <person name="Hofrichter M."/>
            <person name="Liers C."/>
            <person name="Kellner H."/>
        </authorList>
    </citation>
    <scope>NUCLEOTIDE SEQUENCE [LARGE SCALE GENOMIC DNA]</scope>
    <source>
        <strain evidence="2 3">DSM 105466</strain>
    </source>
</reference>
<comment type="caution">
    <text evidence="2">The sequence shown here is derived from an EMBL/GenBank/DDBJ whole genome shotgun (WGS) entry which is preliminary data.</text>
</comment>
<dbReference type="OrthoDB" id="7464126at2759"/>
<sequence length="461" mass="52198">MKTEAGKPNSVTFCQPEQGHELFDLIKNTGATVKQLQELVVKYKGLGKRRKRNWDRLRLGSKDLGPLQSKLTIHISAISAYLQTMGINSLGRIEDKMGEFAEMKIRQFRKELIGDGFSSDDIHRFSSLLKEYLKGLRKQGLLDEAEPAEPANIIPTGDSIVHLENINESNNLDDKARGRLRPSVGSESESNNEDTASYSGDLTEVLLHFYNHLDDESGTVITDSHLPITIHFQNVVNLSSRIRDITDAAPSTETTSQKPNDQGSSTLQHRMGEIVAAAVWTRRGIFSKEEDICLSTISFPTTETPIEKLYPIRGLPFLPNGWYCLINEHNRVFFVDRYAEPGFKRCFWNPPVPERSPGLADDPGWTRVENAFGRVHWRNNDSGEISYDHPRRSLTVYPHTKIKGRHGYYDLEYSDELVACQMGVHAWNEEGGGGPFNQMRVTNNKNLITFYSHSLIYDLLD</sequence>
<organism evidence="2 3">
    <name type="scientific">Scytalidium lignicola</name>
    <name type="common">Hyphomycete</name>
    <dbReference type="NCBI Taxonomy" id="5539"/>
    <lineage>
        <taxon>Eukaryota</taxon>
        <taxon>Fungi</taxon>
        <taxon>Dikarya</taxon>
        <taxon>Ascomycota</taxon>
        <taxon>Pezizomycotina</taxon>
        <taxon>Leotiomycetes</taxon>
        <taxon>Leotiomycetes incertae sedis</taxon>
        <taxon>Scytalidium</taxon>
    </lineage>
</organism>
<feature type="non-terminal residue" evidence="2">
    <location>
        <position position="1"/>
    </location>
</feature>
<name>A0A3E2HBK9_SCYLI</name>
<feature type="non-terminal residue" evidence="2">
    <location>
        <position position="461"/>
    </location>
</feature>
<evidence type="ECO:0000313" key="3">
    <source>
        <dbReference type="Proteomes" id="UP000258309"/>
    </source>
</evidence>